<protein>
    <submittedName>
        <fullName evidence="2">Uncharacterized protein</fullName>
    </submittedName>
</protein>
<sequence length="699" mass="80649">MFDEYFNPLSIVCIVPAAGAPRAIDLADSLVSTSIDQDAPSISFEESPKTPTFRDDPLHESLHEDSTSQGSSSNMRQTHTPFEHLENKDAKKSNEMYYPRFTKVIVNFFMTKDQSIPRRNKDTQRYSAILPKELTNEDIRNFESYKEYYVIASGAEPPKTKASIKKKQVRSDTTMPPPTAKGKRIKTSAKALEPAKKIEEDDDDEVNMSEHDDDDDEQTNSDNDDDDFVHPKFSTHDDEDKEEESFDPRVQTPSHVETTDDEDNDEDSQGVNVKGNELDEEKANEEDEGYELHRDVNINLEDLKEPIHQEFIIGFIEDQLVKETSHHPDWFQKSEKAPTPDRDWNKTFPAQHGPVQPWISNIARKDNSRDSFNKLMDTPLGFSAFMMNRLKETTDQLDWNNPEGQQYPHDLLKPLPLIPKSQGCRVIPFDHFINNDLEYLSGGVSSRKYTTSVTKTKAADYGNIKWIEDLVLDRIESARDVYSKRRIIVVTELQIVEWHNYKHLDWITVRRDDDKLYKFKEGDFNRLHIQDIEDMLLLLVQGKLTNLNVAERLAFNVSLPVQPWISNIAQKDNSRDSCNKLMDTPLGFSAFMMNRLKEITDQLDWNNPEGQQYPHDLLKPLPLIPKSQGFRVIPFDHFINNDLEYLSGGVSSRKYTTSVTKTKAADYGNIKWIEDLVPDRMWSQVPVSYDKHALWGISH</sequence>
<proteinExistence type="predicted"/>
<organism evidence="2">
    <name type="scientific">Tanacetum cinerariifolium</name>
    <name type="common">Dalmatian daisy</name>
    <name type="synonym">Chrysanthemum cinerariifolium</name>
    <dbReference type="NCBI Taxonomy" id="118510"/>
    <lineage>
        <taxon>Eukaryota</taxon>
        <taxon>Viridiplantae</taxon>
        <taxon>Streptophyta</taxon>
        <taxon>Embryophyta</taxon>
        <taxon>Tracheophyta</taxon>
        <taxon>Spermatophyta</taxon>
        <taxon>Magnoliopsida</taxon>
        <taxon>eudicotyledons</taxon>
        <taxon>Gunneridae</taxon>
        <taxon>Pentapetalae</taxon>
        <taxon>asterids</taxon>
        <taxon>campanulids</taxon>
        <taxon>Asterales</taxon>
        <taxon>Asteraceae</taxon>
        <taxon>Asteroideae</taxon>
        <taxon>Anthemideae</taxon>
        <taxon>Anthemidinae</taxon>
        <taxon>Tanacetum</taxon>
    </lineage>
</organism>
<comment type="caution">
    <text evidence="2">The sequence shown here is derived from an EMBL/GenBank/DDBJ whole genome shotgun (WGS) entry which is preliminary data.</text>
</comment>
<dbReference type="EMBL" id="BKCJ010007145">
    <property type="protein sequence ID" value="GEU75765.1"/>
    <property type="molecule type" value="Genomic_DNA"/>
</dbReference>
<feature type="region of interest" description="Disordered" evidence="1">
    <location>
        <begin position="37"/>
        <end position="88"/>
    </location>
</feature>
<dbReference type="AlphaFoldDB" id="A0A6L2MTQ6"/>
<name>A0A6L2MTQ6_TANCI</name>
<feature type="region of interest" description="Disordered" evidence="1">
    <location>
        <begin position="157"/>
        <end position="289"/>
    </location>
</feature>
<feature type="compositionally biased region" description="Polar residues" evidence="1">
    <location>
        <begin position="67"/>
        <end position="80"/>
    </location>
</feature>
<gene>
    <name evidence="2" type="ORF">Tci_047743</name>
</gene>
<feature type="compositionally biased region" description="Acidic residues" evidence="1">
    <location>
        <begin position="259"/>
        <end position="268"/>
    </location>
</feature>
<evidence type="ECO:0000313" key="2">
    <source>
        <dbReference type="EMBL" id="GEU75765.1"/>
    </source>
</evidence>
<evidence type="ECO:0000256" key="1">
    <source>
        <dbReference type="SAM" id="MobiDB-lite"/>
    </source>
</evidence>
<feature type="compositionally biased region" description="Acidic residues" evidence="1">
    <location>
        <begin position="200"/>
        <end position="227"/>
    </location>
</feature>
<feature type="compositionally biased region" description="Acidic residues" evidence="1">
    <location>
        <begin position="278"/>
        <end position="289"/>
    </location>
</feature>
<feature type="compositionally biased region" description="Basic and acidic residues" evidence="1">
    <location>
        <begin position="46"/>
        <end position="66"/>
    </location>
</feature>
<accession>A0A6L2MTQ6</accession>
<reference evidence="2" key="1">
    <citation type="journal article" date="2019" name="Sci. Rep.">
        <title>Draft genome of Tanacetum cinerariifolium, the natural source of mosquito coil.</title>
        <authorList>
            <person name="Yamashiro T."/>
            <person name="Shiraishi A."/>
            <person name="Satake H."/>
            <person name="Nakayama K."/>
        </authorList>
    </citation>
    <scope>NUCLEOTIDE SEQUENCE</scope>
</reference>
<feature type="compositionally biased region" description="Basic and acidic residues" evidence="1">
    <location>
        <begin position="228"/>
        <end position="238"/>
    </location>
</feature>